<dbReference type="InterPro" id="IPR036397">
    <property type="entry name" value="RNaseH_sf"/>
</dbReference>
<organism evidence="1 2">
    <name type="scientific">Acrobeloides nanus</name>
    <dbReference type="NCBI Taxonomy" id="290746"/>
    <lineage>
        <taxon>Eukaryota</taxon>
        <taxon>Metazoa</taxon>
        <taxon>Ecdysozoa</taxon>
        <taxon>Nematoda</taxon>
        <taxon>Chromadorea</taxon>
        <taxon>Rhabditida</taxon>
        <taxon>Tylenchina</taxon>
        <taxon>Cephalobomorpha</taxon>
        <taxon>Cephaloboidea</taxon>
        <taxon>Cephalobidae</taxon>
        <taxon>Acrobeloides</taxon>
    </lineage>
</organism>
<reference evidence="2" key="1">
    <citation type="submission" date="2022-11" db="UniProtKB">
        <authorList>
            <consortium name="WormBaseParasite"/>
        </authorList>
    </citation>
    <scope>IDENTIFICATION</scope>
</reference>
<proteinExistence type="predicted"/>
<evidence type="ECO:0000313" key="1">
    <source>
        <dbReference type="Proteomes" id="UP000887540"/>
    </source>
</evidence>
<dbReference type="Proteomes" id="UP000887540">
    <property type="component" value="Unplaced"/>
</dbReference>
<dbReference type="PANTHER" id="PTHR46060:SF3">
    <property type="entry name" value="PROTEIN GVQW3"/>
    <property type="match status" value="1"/>
</dbReference>
<dbReference type="Gene3D" id="3.30.420.10">
    <property type="entry name" value="Ribonuclease H-like superfamily/Ribonuclease H"/>
    <property type="match status" value="1"/>
</dbReference>
<accession>A0A914CRW9</accession>
<dbReference type="GO" id="GO:0003676">
    <property type="term" value="F:nucleic acid binding"/>
    <property type="evidence" value="ECO:0007669"/>
    <property type="project" value="InterPro"/>
</dbReference>
<protein>
    <submittedName>
        <fullName evidence="2">Transposase</fullName>
    </submittedName>
</protein>
<dbReference type="InterPro" id="IPR052709">
    <property type="entry name" value="Transposase-MT_Hybrid"/>
</dbReference>
<dbReference type="AlphaFoldDB" id="A0A914CRW9"/>
<name>A0A914CRW9_9BILA</name>
<dbReference type="WBParaSite" id="ACRNAN_scaffold13829.g27245.t1">
    <property type="protein sequence ID" value="ACRNAN_scaffold13829.g27245.t1"/>
    <property type="gene ID" value="ACRNAN_scaffold13829.g27245"/>
</dbReference>
<dbReference type="PANTHER" id="PTHR46060">
    <property type="entry name" value="MARINER MOS1 TRANSPOSASE-LIKE PROTEIN"/>
    <property type="match status" value="1"/>
</dbReference>
<sequence>MGRVIERLNQPPFKVWSSRHKLYFLRDNARPHAAALTQDRLFDLNWAIVPHASYRLDKFPCDYTLFRYMEHDLSGKVFEDEDDVHEFLKK</sequence>
<evidence type="ECO:0000313" key="2">
    <source>
        <dbReference type="WBParaSite" id="ACRNAN_scaffold13829.g27245.t1"/>
    </source>
</evidence>
<keyword evidence="1" id="KW-1185">Reference proteome</keyword>